<organism evidence="6 7">
    <name type="scientific">Amazona collaria</name>
    <name type="common">yellow-billed parrot</name>
    <dbReference type="NCBI Taxonomy" id="241587"/>
    <lineage>
        <taxon>Eukaryota</taxon>
        <taxon>Metazoa</taxon>
        <taxon>Chordata</taxon>
        <taxon>Craniata</taxon>
        <taxon>Vertebrata</taxon>
        <taxon>Euteleostomi</taxon>
        <taxon>Archelosauria</taxon>
        <taxon>Archosauria</taxon>
        <taxon>Dinosauria</taxon>
        <taxon>Saurischia</taxon>
        <taxon>Theropoda</taxon>
        <taxon>Coelurosauria</taxon>
        <taxon>Aves</taxon>
        <taxon>Neognathae</taxon>
        <taxon>Neoaves</taxon>
        <taxon>Telluraves</taxon>
        <taxon>Australaves</taxon>
        <taxon>Psittaciformes</taxon>
        <taxon>Psittacidae</taxon>
        <taxon>Amazona</taxon>
    </lineage>
</organism>
<keyword evidence="7" id="KW-1185">Reference proteome</keyword>
<comment type="similarity">
    <text evidence="1 3">Belongs to the sulfotransferase 1 family.</text>
</comment>
<reference evidence="6" key="2">
    <citation type="submission" date="2025-09" db="UniProtKB">
        <authorList>
            <consortium name="Ensembl"/>
        </authorList>
    </citation>
    <scope>IDENTIFICATION</scope>
</reference>
<dbReference type="Gene3D" id="3.40.50.300">
    <property type="entry name" value="P-loop containing nucleotide triphosphate hydrolases"/>
    <property type="match status" value="1"/>
</dbReference>
<proteinExistence type="inferred from homology"/>
<feature type="signal peptide" evidence="4">
    <location>
        <begin position="1"/>
        <end position="32"/>
    </location>
</feature>
<evidence type="ECO:0000256" key="2">
    <source>
        <dbReference type="ARBA" id="ARBA00022679"/>
    </source>
</evidence>
<evidence type="ECO:0000256" key="4">
    <source>
        <dbReference type="SAM" id="SignalP"/>
    </source>
</evidence>
<dbReference type="PANTHER" id="PTHR11783">
    <property type="entry name" value="SULFOTRANSFERASE SULT"/>
    <property type="match status" value="1"/>
</dbReference>
<reference evidence="6" key="1">
    <citation type="submission" date="2025-08" db="UniProtKB">
        <authorList>
            <consortium name="Ensembl"/>
        </authorList>
    </citation>
    <scope>IDENTIFICATION</scope>
</reference>
<dbReference type="AlphaFoldDB" id="A0A8B9FKI4"/>
<evidence type="ECO:0000256" key="3">
    <source>
        <dbReference type="RuleBase" id="RU361155"/>
    </source>
</evidence>
<dbReference type="GO" id="GO:0008146">
    <property type="term" value="F:sulfotransferase activity"/>
    <property type="evidence" value="ECO:0007669"/>
    <property type="project" value="InterPro"/>
</dbReference>
<dbReference type="EC" id="2.8.2.-" evidence="3"/>
<evidence type="ECO:0000313" key="7">
    <source>
        <dbReference type="Proteomes" id="UP000694522"/>
    </source>
</evidence>
<feature type="chain" id="PRO_5034296212" description="Sulfotransferase" evidence="4">
    <location>
        <begin position="33"/>
        <end position="145"/>
    </location>
</feature>
<evidence type="ECO:0000313" key="6">
    <source>
        <dbReference type="Ensembl" id="ENSACOP00000011284.1"/>
    </source>
</evidence>
<feature type="domain" description="Sulfotransferase" evidence="5">
    <location>
        <begin position="12"/>
        <end position="139"/>
    </location>
</feature>
<dbReference type="InterPro" id="IPR000863">
    <property type="entry name" value="Sulfotransferase_dom"/>
</dbReference>
<sequence>MRVSCLKTLCLLFDQLILGAICLSSWYDHAKGWREAKDKHCILYLFHENMKEVKEIQKILKFLEKNVNQEVLNKIVRNTSFPVMKENPMPNYTTQFQGTIDLFVSLFMRQGVGRGSKNYFIVPQNKKFDEDCKKKMADNFLSFHT</sequence>
<keyword evidence="4" id="KW-0732">Signal</keyword>
<dbReference type="Ensembl" id="ENSACOT00000011686.1">
    <property type="protein sequence ID" value="ENSACOP00000011284.1"/>
    <property type="gene ID" value="ENSACOG00000007846.1"/>
</dbReference>
<evidence type="ECO:0000259" key="5">
    <source>
        <dbReference type="Pfam" id="PF00685"/>
    </source>
</evidence>
<dbReference type="InterPro" id="IPR027417">
    <property type="entry name" value="P-loop_NTPase"/>
</dbReference>
<dbReference type="SUPFAM" id="SSF52540">
    <property type="entry name" value="P-loop containing nucleoside triphosphate hydrolases"/>
    <property type="match status" value="1"/>
</dbReference>
<name>A0A8B9FKI4_9PSIT</name>
<protein>
    <recommendedName>
        <fullName evidence="3">Sulfotransferase</fullName>
        <ecNumber evidence="3">2.8.2.-</ecNumber>
    </recommendedName>
</protein>
<keyword evidence="2 3" id="KW-0808">Transferase</keyword>
<evidence type="ECO:0000256" key="1">
    <source>
        <dbReference type="ARBA" id="ARBA00005771"/>
    </source>
</evidence>
<dbReference type="Proteomes" id="UP000694522">
    <property type="component" value="Unplaced"/>
</dbReference>
<accession>A0A8B9FKI4</accession>
<dbReference type="Pfam" id="PF00685">
    <property type="entry name" value="Sulfotransfer_1"/>
    <property type="match status" value="1"/>
</dbReference>